<dbReference type="Proteomes" id="UP001152519">
    <property type="component" value="Unassembled WGS sequence"/>
</dbReference>
<protein>
    <submittedName>
        <fullName evidence="1">Uncharacterized protein</fullName>
    </submittedName>
</protein>
<sequence length="157" mass="16766">MVGDRTSSAPAPDCSYADAAVYVDAEGSSRVIARLQDLMGVQGAEQHLTVGPVRVYGARNGHATGRKAHPFDFLEWPTVLECEASAAPAADVVEAVAAVLEALWRGGFKALAACDFEDELPACGGIARYPLPPAPEGARVSLGSWWRNLLFLRKRED</sequence>
<accession>A0A9W4EAQ0</accession>
<keyword evidence="2" id="KW-1185">Reference proteome</keyword>
<gene>
    <name evidence="1" type="ORF">SCOCK_580046</name>
</gene>
<dbReference type="AlphaFoldDB" id="A0A9W4EAQ0"/>
<dbReference type="EMBL" id="CAJSLV010000090">
    <property type="protein sequence ID" value="CAG6397620.1"/>
    <property type="molecule type" value="Genomic_DNA"/>
</dbReference>
<proteinExistence type="predicted"/>
<reference evidence="1" key="1">
    <citation type="submission" date="2021-05" db="EMBL/GenBank/DDBJ databases">
        <authorList>
            <person name="Arsene-Ploetze F."/>
        </authorList>
    </citation>
    <scope>NUCLEOTIDE SEQUENCE</scope>
    <source>
        <strain evidence="1">DSM 42138</strain>
    </source>
</reference>
<name>A0A9W4EAQ0_9ACTN</name>
<comment type="caution">
    <text evidence="1">The sequence shown here is derived from an EMBL/GenBank/DDBJ whole genome shotgun (WGS) entry which is preliminary data.</text>
</comment>
<dbReference type="RefSeq" id="WP_251497999.1">
    <property type="nucleotide sequence ID" value="NZ_CAJSLV010000090.1"/>
</dbReference>
<evidence type="ECO:0000313" key="2">
    <source>
        <dbReference type="Proteomes" id="UP001152519"/>
    </source>
</evidence>
<evidence type="ECO:0000313" key="1">
    <source>
        <dbReference type="EMBL" id="CAG6397620.1"/>
    </source>
</evidence>
<organism evidence="1 2">
    <name type="scientific">Actinacidiphila cocklensis</name>
    <dbReference type="NCBI Taxonomy" id="887465"/>
    <lineage>
        <taxon>Bacteria</taxon>
        <taxon>Bacillati</taxon>
        <taxon>Actinomycetota</taxon>
        <taxon>Actinomycetes</taxon>
        <taxon>Kitasatosporales</taxon>
        <taxon>Streptomycetaceae</taxon>
        <taxon>Actinacidiphila</taxon>
    </lineage>
</organism>